<protein>
    <submittedName>
        <fullName evidence="2">Uncharacterized protein</fullName>
    </submittedName>
</protein>
<gene>
    <name evidence="2" type="ORF">O181_117906</name>
</gene>
<dbReference type="OrthoDB" id="2582319at2759"/>
<evidence type="ECO:0000256" key="1">
    <source>
        <dbReference type="SAM" id="MobiDB-lite"/>
    </source>
</evidence>
<feature type="region of interest" description="Disordered" evidence="1">
    <location>
        <begin position="1"/>
        <end position="28"/>
    </location>
</feature>
<keyword evidence="3" id="KW-1185">Reference proteome</keyword>
<accession>A0A9Q3KCU0</accession>
<sequence>MTHNQIEMGCDRSGTTNPNKNSSKTVTSINLDGPLRLYARRYANSTTWNLKVKNPEHSHDDTENIISHPSFRKFNEQETSQTAQISESLLMPRQIQV</sequence>
<dbReference type="Proteomes" id="UP000765509">
    <property type="component" value="Unassembled WGS sequence"/>
</dbReference>
<dbReference type="EMBL" id="AVOT02102299">
    <property type="protein sequence ID" value="MBW0578191.1"/>
    <property type="molecule type" value="Genomic_DNA"/>
</dbReference>
<name>A0A9Q3KCU0_9BASI</name>
<organism evidence="2 3">
    <name type="scientific">Austropuccinia psidii MF-1</name>
    <dbReference type="NCBI Taxonomy" id="1389203"/>
    <lineage>
        <taxon>Eukaryota</taxon>
        <taxon>Fungi</taxon>
        <taxon>Dikarya</taxon>
        <taxon>Basidiomycota</taxon>
        <taxon>Pucciniomycotina</taxon>
        <taxon>Pucciniomycetes</taxon>
        <taxon>Pucciniales</taxon>
        <taxon>Sphaerophragmiaceae</taxon>
        <taxon>Austropuccinia</taxon>
    </lineage>
</organism>
<feature type="compositionally biased region" description="Polar residues" evidence="1">
    <location>
        <begin position="13"/>
        <end position="28"/>
    </location>
</feature>
<comment type="caution">
    <text evidence="2">The sequence shown here is derived from an EMBL/GenBank/DDBJ whole genome shotgun (WGS) entry which is preliminary data.</text>
</comment>
<evidence type="ECO:0000313" key="3">
    <source>
        <dbReference type="Proteomes" id="UP000765509"/>
    </source>
</evidence>
<reference evidence="2" key="1">
    <citation type="submission" date="2021-03" db="EMBL/GenBank/DDBJ databases">
        <title>Draft genome sequence of rust myrtle Austropuccinia psidii MF-1, a brazilian biotype.</title>
        <authorList>
            <person name="Quecine M.C."/>
            <person name="Pachon D.M.R."/>
            <person name="Bonatelli M.L."/>
            <person name="Correr F.H."/>
            <person name="Franceschini L.M."/>
            <person name="Leite T.F."/>
            <person name="Margarido G.R.A."/>
            <person name="Almeida C.A."/>
            <person name="Ferrarezi J.A."/>
            <person name="Labate C.A."/>
        </authorList>
    </citation>
    <scope>NUCLEOTIDE SEQUENCE</scope>
    <source>
        <strain evidence="2">MF-1</strain>
    </source>
</reference>
<dbReference type="AlphaFoldDB" id="A0A9Q3KCU0"/>
<evidence type="ECO:0000313" key="2">
    <source>
        <dbReference type="EMBL" id="MBW0578191.1"/>
    </source>
</evidence>
<proteinExistence type="predicted"/>